<organism evidence="2 3">
    <name type="scientific">Lingula anatina</name>
    <name type="common">Brachiopod</name>
    <name type="synonym">Lingula unguis</name>
    <dbReference type="NCBI Taxonomy" id="7574"/>
    <lineage>
        <taxon>Eukaryota</taxon>
        <taxon>Metazoa</taxon>
        <taxon>Spiralia</taxon>
        <taxon>Lophotrochozoa</taxon>
        <taxon>Brachiopoda</taxon>
        <taxon>Linguliformea</taxon>
        <taxon>Lingulata</taxon>
        <taxon>Lingulida</taxon>
        <taxon>Linguloidea</taxon>
        <taxon>Lingulidae</taxon>
        <taxon>Lingula</taxon>
    </lineage>
</organism>
<dbReference type="GeneID" id="106177901"/>
<dbReference type="STRING" id="7574.A0A1S3K0Y9"/>
<reference evidence="3" key="1">
    <citation type="submission" date="2025-08" db="UniProtKB">
        <authorList>
            <consortium name="RefSeq"/>
        </authorList>
    </citation>
    <scope>IDENTIFICATION</scope>
    <source>
        <tissue evidence="3">Gonads</tissue>
    </source>
</reference>
<dbReference type="GO" id="GO:0030686">
    <property type="term" value="C:90S preribosome"/>
    <property type="evidence" value="ECO:0007669"/>
    <property type="project" value="TreeGrafter"/>
</dbReference>
<name>A0A1S3K0Y9_LINAN</name>
<dbReference type="Gene3D" id="3.40.50.300">
    <property type="entry name" value="P-loop containing nucleotide triphosphate hydrolases"/>
    <property type="match status" value="1"/>
</dbReference>
<evidence type="ECO:0000313" key="3">
    <source>
        <dbReference type="RefSeq" id="XP_013416298.1"/>
    </source>
</evidence>
<gene>
    <name evidence="3" type="primary">LOC106177901</name>
</gene>
<dbReference type="KEGG" id="lak:106177901"/>
<sequence>MVDSLDDEWWIEKGEVEEEKEDISLPLEKKRKFEGCDSEIDTPQNKKSKRKNKKKTLSQVLAEQKPEAVTCSDFIDSVQKHFQDKLSAVEMDEVQLDDSHFMKCASLNCQVADYMRQVLPKWKRLVKVQKQENGAPLVLVICSAASRAVHLNREIQKTFKEKCKVAKLFAKHMKIEEQKKYLDSTVIQMGVGTPHRINALIEEGALKVDQIQHIILDWMWRDQRLRQMISIPEIKEELLELFKKHLFKLVRQKNVTIGLV</sequence>
<dbReference type="PANTHER" id="PTHR24030:SF0">
    <property type="entry name" value="PROTEIN CMSS1"/>
    <property type="match status" value="1"/>
</dbReference>
<keyword evidence="2" id="KW-1185">Reference proteome</keyword>
<dbReference type="Pfam" id="PF14617">
    <property type="entry name" value="CMS1"/>
    <property type="match status" value="1"/>
</dbReference>
<evidence type="ECO:0000313" key="2">
    <source>
        <dbReference type="Proteomes" id="UP000085678"/>
    </source>
</evidence>
<dbReference type="SUPFAM" id="SSF52540">
    <property type="entry name" value="P-loop containing nucleoside triphosphate hydrolases"/>
    <property type="match status" value="1"/>
</dbReference>
<dbReference type="RefSeq" id="XP_013416298.1">
    <property type="nucleotide sequence ID" value="XM_013560844.1"/>
</dbReference>
<dbReference type="InterPro" id="IPR027417">
    <property type="entry name" value="P-loop_NTPase"/>
</dbReference>
<proteinExistence type="predicted"/>
<feature type="region of interest" description="Disordered" evidence="1">
    <location>
        <begin position="36"/>
        <end position="59"/>
    </location>
</feature>
<dbReference type="GO" id="GO:0005634">
    <property type="term" value="C:nucleus"/>
    <property type="evidence" value="ECO:0007669"/>
    <property type="project" value="TreeGrafter"/>
</dbReference>
<accession>A0A1S3K0Y9</accession>
<dbReference type="InterPro" id="IPR032704">
    <property type="entry name" value="Cms1"/>
</dbReference>
<dbReference type="Proteomes" id="UP000085678">
    <property type="component" value="Unplaced"/>
</dbReference>
<dbReference type="PANTHER" id="PTHR24030">
    <property type="entry name" value="PROTEIN CMSS1"/>
    <property type="match status" value="1"/>
</dbReference>
<dbReference type="OrthoDB" id="1929311at2759"/>
<dbReference type="InParanoid" id="A0A1S3K0Y9"/>
<protein>
    <submittedName>
        <fullName evidence="3">Protein CMSS1 isoform X1</fullName>
    </submittedName>
</protein>
<evidence type="ECO:0000256" key="1">
    <source>
        <dbReference type="SAM" id="MobiDB-lite"/>
    </source>
</evidence>
<feature type="compositionally biased region" description="Basic residues" evidence="1">
    <location>
        <begin position="46"/>
        <end position="56"/>
    </location>
</feature>
<dbReference type="AlphaFoldDB" id="A0A1S3K0Y9"/>